<evidence type="ECO:0000313" key="3">
    <source>
        <dbReference type="Proteomes" id="UP000001601"/>
    </source>
</evidence>
<dbReference type="eggNOG" id="COG2885">
    <property type="taxonomic scope" value="Bacteria"/>
</dbReference>
<dbReference type="InterPro" id="IPR043781">
    <property type="entry name" value="DUF5723"/>
</dbReference>
<comment type="caution">
    <text evidence="2">The sequence shown here is derived from an EMBL/GenBank/DDBJ whole genome shotgun (WGS) entry which is preliminary data.</text>
</comment>
<dbReference type="HOGENOM" id="CLU_047681_0_0_10"/>
<dbReference type="Proteomes" id="UP000001601">
    <property type="component" value="Unassembled WGS sequence"/>
</dbReference>
<dbReference type="AlphaFoldDB" id="A3XHJ1"/>
<organism evidence="2 3">
    <name type="scientific">Leeuwenhoekiella blandensis (strain CECT 7118 / CCUG 51940 / KCTC 22103 / MED217)</name>
    <name type="common">Flavobacterium sp. (strain MED217)</name>
    <dbReference type="NCBI Taxonomy" id="398720"/>
    <lineage>
        <taxon>Bacteria</taxon>
        <taxon>Pseudomonadati</taxon>
        <taxon>Bacteroidota</taxon>
        <taxon>Flavobacteriia</taxon>
        <taxon>Flavobacteriales</taxon>
        <taxon>Flavobacteriaceae</taxon>
        <taxon>Leeuwenhoekiella</taxon>
    </lineage>
</organism>
<keyword evidence="3" id="KW-1185">Reference proteome</keyword>
<gene>
    <name evidence="2" type="ORF">MED217_16970</name>
</gene>
<evidence type="ECO:0000313" key="2">
    <source>
        <dbReference type="EMBL" id="EAQ51255.1"/>
    </source>
</evidence>
<evidence type="ECO:0000259" key="1">
    <source>
        <dbReference type="Pfam" id="PF18990"/>
    </source>
</evidence>
<name>A3XHJ1_LEEBM</name>
<proteinExistence type="predicted"/>
<dbReference type="Pfam" id="PF18990">
    <property type="entry name" value="DUF5723"/>
    <property type="match status" value="1"/>
</dbReference>
<sequence length="467" mass="51778">MLLKNTPYPVFNSVFHFASFEPINLKTSPLKNITFLFLTAFSSLSLTAQNYIGHRIDNYSGIHGVMYNPASVFDSRMRADINLISFGVSAGNDYAGLNLTELGSGEEGFDFEEEVNQNPTDANNFYINTDVMGPSFMFNLSPKSSIGLITRVRGMFNINNISGTLYENVTNDFDTEQDFDFAIENLSGTAHIFAEIGVAYGRQLLNKEQHFLKGGVTLKYLNGAGGLFIHSPNLNGSYNAAQETLTTTGSLNYGTTVDFDNEDISFESLSSGFGADVGFIYEFRPETQDMSLRSQNKYKLKLGVSITDLGALRYDESTINHYEVTGTVNTQEFEDEDVETVLDENYTGTETLETVKLSLPTALHLMADYHLKNKFYVNLQTSLSMISNTQERANRITNSLTLSPRIETKWFSAYMPLSIRQYAGFSWGVGLRAGPFTLGSASALSNLMSSNSKAADVYLGLKIPIYQ</sequence>
<dbReference type="EMBL" id="AANC01000001">
    <property type="protein sequence ID" value="EAQ51255.1"/>
    <property type="molecule type" value="Genomic_DNA"/>
</dbReference>
<protein>
    <recommendedName>
        <fullName evidence="1">DUF5723 domain-containing protein</fullName>
    </recommendedName>
</protein>
<accession>A3XHJ1</accession>
<feature type="domain" description="DUF5723" evidence="1">
    <location>
        <begin position="69"/>
        <end position="439"/>
    </location>
</feature>
<reference evidence="2 3" key="1">
    <citation type="journal article" date="2007" name="Nature">
        <title>Light stimulates growth of proteorhodopsin-containing marine Flavobacteria.</title>
        <authorList>
            <person name="Gomez-Consarnau L."/>
            <person name="Gonzalez J.M."/>
            <person name="Coll-Llado M."/>
            <person name="Gourdon P."/>
            <person name="Pascher T."/>
            <person name="Neutze R."/>
            <person name="Pedros-Alio C."/>
            <person name="Pinhassi J."/>
        </authorList>
    </citation>
    <scope>NUCLEOTIDE SEQUENCE [LARGE SCALE GENOMIC DNA]</scope>
    <source>
        <strain evidence="2 3">MED217</strain>
    </source>
</reference>
<dbReference type="STRING" id="398720.MED217_16970"/>